<sequence>MKKLSLLLAFGFVLSCAPLLCKPDQALLLNHLEDRAPEKYTSQLLISYGVLKVPVKVEKDKDRYRVESARFGGFSFDKKGLCLNGVCIDLPFSIDGIIFGRMLTGEEKPSCTSEGLVLSRDTDAYLVKNYFVDNQLARVEVFDKKRDRLITLSYGQKAPEGYYKKVKVDWEDFTFTINVEEVKF</sequence>
<evidence type="ECO:0000256" key="1">
    <source>
        <dbReference type="SAM" id="SignalP"/>
    </source>
</evidence>
<reference evidence="2" key="1">
    <citation type="journal article" date="2020" name="mSystems">
        <title>Genome- and Community-Level Interaction Insights into Carbon Utilization and Element Cycling Functions of Hydrothermarchaeota in Hydrothermal Sediment.</title>
        <authorList>
            <person name="Zhou Z."/>
            <person name="Liu Y."/>
            <person name="Xu W."/>
            <person name="Pan J."/>
            <person name="Luo Z.H."/>
            <person name="Li M."/>
        </authorList>
    </citation>
    <scope>NUCLEOTIDE SEQUENCE [LARGE SCALE GENOMIC DNA]</scope>
    <source>
        <strain evidence="2">SpSt-114</strain>
    </source>
</reference>
<proteinExistence type="predicted"/>
<dbReference type="AlphaFoldDB" id="A0A7C5T121"/>
<organism evidence="2">
    <name type="scientific">Thermocrinis ruber</name>
    <dbReference type="NCBI Taxonomy" id="75906"/>
    <lineage>
        <taxon>Bacteria</taxon>
        <taxon>Pseudomonadati</taxon>
        <taxon>Aquificota</taxon>
        <taxon>Aquificia</taxon>
        <taxon>Aquificales</taxon>
        <taxon>Aquificaceae</taxon>
        <taxon>Thermocrinis</taxon>
    </lineage>
</organism>
<keyword evidence="1" id="KW-0732">Signal</keyword>
<gene>
    <name evidence="2" type="ORF">ENN04_04790</name>
</gene>
<feature type="chain" id="PRO_5027797123" description="Lipoprotein" evidence="1">
    <location>
        <begin position="22"/>
        <end position="184"/>
    </location>
</feature>
<accession>A0A7C5T121</accession>
<feature type="signal peptide" evidence="1">
    <location>
        <begin position="1"/>
        <end position="21"/>
    </location>
</feature>
<dbReference type="EMBL" id="DSAC01000057">
    <property type="protein sequence ID" value="HHO73939.1"/>
    <property type="molecule type" value="Genomic_DNA"/>
</dbReference>
<comment type="caution">
    <text evidence="2">The sequence shown here is derived from an EMBL/GenBank/DDBJ whole genome shotgun (WGS) entry which is preliminary data.</text>
</comment>
<evidence type="ECO:0000313" key="2">
    <source>
        <dbReference type="EMBL" id="HHO73939.1"/>
    </source>
</evidence>
<name>A0A7C5T121_9AQUI</name>
<dbReference type="PROSITE" id="PS51257">
    <property type="entry name" value="PROKAR_LIPOPROTEIN"/>
    <property type="match status" value="1"/>
</dbReference>
<evidence type="ECO:0008006" key="3">
    <source>
        <dbReference type="Google" id="ProtNLM"/>
    </source>
</evidence>
<protein>
    <recommendedName>
        <fullName evidence="3">Lipoprotein</fullName>
    </recommendedName>
</protein>